<evidence type="ECO:0000313" key="3">
    <source>
        <dbReference type="EMBL" id="CAK5279317.1"/>
    </source>
</evidence>
<dbReference type="Pfam" id="PF17667">
    <property type="entry name" value="Pkinase_fungal"/>
    <property type="match status" value="1"/>
</dbReference>
<feature type="compositionally biased region" description="Basic and acidic residues" evidence="1">
    <location>
        <begin position="197"/>
        <end position="206"/>
    </location>
</feature>
<evidence type="ECO:0000313" key="4">
    <source>
        <dbReference type="Proteomes" id="UP001295794"/>
    </source>
</evidence>
<feature type="domain" description="Protein kinase" evidence="2">
    <location>
        <begin position="364"/>
        <end position="699"/>
    </location>
</feature>
<comment type="caution">
    <text evidence="3">The sequence shown here is derived from an EMBL/GenBank/DDBJ whole genome shotgun (WGS) entry which is preliminary data.</text>
</comment>
<dbReference type="Gene3D" id="1.10.510.10">
    <property type="entry name" value="Transferase(Phosphotransferase) domain 1"/>
    <property type="match status" value="1"/>
</dbReference>
<dbReference type="PROSITE" id="PS50011">
    <property type="entry name" value="PROTEIN_KINASE_DOM"/>
    <property type="match status" value="1"/>
</dbReference>
<dbReference type="EMBL" id="CAVNYO010000436">
    <property type="protein sequence ID" value="CAK5279317.1"/>
    <property type="molecule type" value="Genomic_DNA"/>
</dbReference>
<reference evidence="3" key="1">
    <citation type="submission" date="2023-11" db="EMBL/GenBank/DDBJ databases">
        <authorList>
            <person name="De Vega J J."/>
            <person name="De Vega J J."/>
        </authorList>
    </citation>
    <scope>NUCLEOTIDE SEQUENCE</scope>
</reference>
<keyword evidence="4" id="KW-1185">Reference proteome</keyword>
<protein>
    <recommendedName>
        <fullName evidence="2">Protein kinase domain-containing protein</fullName>
    </recommendedName>
</protein>
<dbReference type="Proteomes" id="UP001295794">
    <property type="component" value="Unassembled WGS sequence"/>
</dbReference>
<dbReference type="GO" id="GO:0004672">
    <property type="term" value="F:protein kinase activity"/>
    <property type="evidence" value="ECO:0007669"/>
    <property type="project" value="InterPro"/>
</dbReference>
<gene>
    <name evidence="3" type="ORF">MYCIT1_LOCUS29287</name>
</gene>
<name>A0AAD2HSK2_9AGAR</name>
<dbReference type="AlphaFoldDB" id="A0AAD2HSK2"/>
<feature type="compositionally biased region" description="Acidic residues" evidence="1">
    <location>
        <begin position="701"/>
        <end position="711"/>
    </location>
</feature>
<dbReference type="InterPro" id="IPR040976">
    <property type="entry name" value="Pkinase_fungal"/>
</dbReference>
<feature type="region of interest" description="Disordered" evidence="1">
    <location>
        <begin position="694"/>
        <end position="721"/>
    </location>
</feature>
<dbReference type="InterPro" id="IPR000719">
    <property type="entry name" value="Prot_kinase_dom"/>
</dbReference>
<proteinExistence type="predicted"/>
<dbReference type="GO" id="GO:0005524">
    <property type="term" value="F:ATP binding"/>
    <property type="evidence" value="ECO:0007669"/>
    <property type="project" value="InterPro"/>
</dbReference>
<accession>A0AAD2HSK2</accession>
<dbReference type="InterPro" id="IPR011009">
    <property type="entry name" value="Kinase-like_dom_sf"/>
</dbReference>
<evidence type="ECO:0000259" key="2">
    <source>
        <dbReference type="PROSITE" id="PS50011"/>
    </source>
</evidence>
<feature type="compositionally biased region" description="Acidic residues" evidence="1">
    <location>
        <begin position="175"/>
        <end position="196"/>
    </location>
</feature>
<organism evidence="3 4">
    <name type="scientific">Mycena citricolor</name>
    <dbReference type="NCBI Taxonomy" id="2018698"/>
    <lineage>
        <taxon>Eukaryota</taxon>
        <taxon>Fungi</taxon>
        <taxon>Dikarya</taxon>
        <taxon>Basidiomycota</taxon>
        <taxon>Agaricomycotina</taxon>
        <taxon>Agaricomycetes</taxon>
        <taxon>Agaricomycetidae</taxon>
        <taxon>Agaricales</taxon>
        <taxon>Marasmiineae</taxon>
        <taxon>Mycenaceae</taxon>
        <taxon>Mycena</taxon>
    </lineage>
</organism>
<evidence type="ECO:0000256" key="1">
    <source>
        <dbReference type="SAM" id="MobiDB-lite"/>
    </source>
</evidence>
<feature type="region of interest" description="Disordered" evidence="1">
    <location>
        <begin position="167"/>
        <end position="212"/>
    </location>
</feature>
<dbReference type="SUPFAM" id="SSF56112">
    <property type="entry name" value="Protein kinase-like (PK-like)"/>
    <property type="match status" value="1"/>
</dbReference>
<sequence length="775" mass="87369">MWMEECKAHWRGVISTDAMLDSMPKATTEDDACIAKIVELGQSALDRARQSRDELDAINAAIHPRPRKNGDKRKARKRNEQSLVKTMTTYFADITQNFDDAHKPYFRDSHAELIPCVDDPEEHDLAPELCGTRPGIAADHRLTWREIGFVAEIKDNLHIIVKRTGLDKRARDQQTDPDDKDCNEDEDGSKDDEDGDVDHGDTDPAEYRLTQGKEGSEAYVQLAKSARNMLLASGGLYVYLLFIVGRAAHIVRYDRSGWTATPPIYWSEEKTILPRFLLRLYNPPEGPQNSPGRMLGDDFTISPLTEKEKMALQAALDRKENSYASDLAQVDGDLTERSVSMIAVQFVDGSDGGRQHQLVHCFTFGQPLWVSHGLFGRATKVIRVVLECDLNSDNPTIYALKDSWREGCRRPEVDYYDVVDDYRRKNAEFVSGLGPSKSVAKCHGSIDLSLTLANSAPRTSAKWDCGSHRTTSVSHLGERARDLIRYHTRSLLTPIGVRAERFKCVRDVVSIVFEGLMDAWIADLAGVRHRDISDGNVMVDKVLRSGFLLDYDYAEFSPEGLAAFAELSKDRARQDDHLYQNIDKSLKEITGTPPFLALELAFDTGVAHGAHHDIESFYWLLIWIILRHTPPEFHGHSPYKFAELFGFHSPDKKNTWITQNECIGPPNSPLRSLTLQWVLEVKEQNRVVAPTLEQLSPSLADDTDSSGEESDSAPVEPAKPPKKMAFRSVHKFIKKRLAVKGWDTMPHDCWVEYIPPSSHRTTAIRQHDARALKAL</sequence>